<dbReference type="Proteomes" id="UP000002059">
    <property type="component" value="Partially assembled WGS sequence"/>
</dbReference>
<evidence type="ECO:0000256" key="1">
    <source>
        <dbReference type="ARBA" id="ARBA00022553"/>
    </source>
</evidence>
<keyword evidence="1" id="KW-0597">Phosphoprotein</keyword>
<evidence type="ECO:0000313" key="6">
    <source>
        <dbReference type="Proteomes" id="UP000002059"/>
    </source>
</evidence>
<evidence type="ECO:0000313" key="5">
    <source>
        <dbReference type="EMBL" id="EEH39214.2"/>
    </source>
</evidence>
<dbReference type="HOGENOM" id="CLU_522846_0_0_1"/>
<accession>C1GT31</accession>
<evidence type="ECO:0000259" key="4">
    <source>
        <dbReference type="PROSITE" id="PS50110"/>
    </source>
</evidence>
<dbReference type="EMBL" id="KN293994">
    <property type="protein sequence ID" value="EEH39214.2"/>
    <property type="molecule type" value="Genomic_DNA"/>
</dbReference>
<dbReference type="Gene3D" id="3.40.50.2300">
    <property type="match status" value="1"/>
</dbReference>
<evidence type="ECO:0000256" key="2">
    <source>
        <dbReference type="ARBA" id="ARBA00023012"/>
    </source>
</evidence>
<organism evidence="5 6">
    <name type="scientific">Paracoccidioides lutzii (strain ATCC MYA-826 / Pb01)</name>
    <name type="common">Paracoccidioides brasiliensis</name>
    <dbReference type="NCBI Taxonomy" id="502779"/>
    <lineage>
        <taxon>Eukaryota</taxon>
        <taxon>Fungi</taxon>
        <taxon>Dikarya</taxon>
        <taxon>Ascomycota</taxon>
        <taxon>Pezizomycotina</taxon>
        <taxon>Eurotiomycetes</taxon>
        <taxon>Eurotiomycetidae</taxon>
        <taxon>Onygenales</taxon>
        <taxon>Ajellomycetaceae</taxon>
        <taxon>Paracoccidioides</taxon>
    </lineage>
</organism>
<keyword evidence="2" id="KW-0902">Two-component regulatory system</keyword>
<dbReference type="PROSITE" id="PS50110">
    <property type="entry name" value="RESPONSE_REGULATORY"/>
    <property type="match status" value="1"/>
</dbReference>
<feature type="domain" description="Response regulatory" evidence="4">
    <location>
        <begin position="2"/>
        <end position="133"/>
    </location>
</feature>
<sequence length="521" mass="58244">MHALIVDHNDINRLVMEKILKKLGVTVDVAATSQQALEYLERCIHGLALRRPDVIFMKMKIGPVDGLETTHIIRTQPPFSTDLKTLSTPIIALTNHSILPSSPSHLWAPFIRDGEIRFPVRLTDVAKVMKSVRFEVVPAATIPGNQCNNASFASHNNNSSHCPGGVASTLGSNILFVFLNHQVHMFMTTNALMITSDAFVKSHGPMSSSWVFELGDFIKEAVLARQGSGTRLNPLSYDVIAKAAVTAIFRFEGIQYRNNSTPHNPKVCDRLKTNILLTNEKGFCSGLSVSPLLFCDLPVVGCGPVSFLVTHVRSPANSFACRKGSLHLAASLLPEELGNCARSRLNPCSTFQDASYIKSSGATTLTEMNRAYWNLIWSFPLFPYAVSVMSGRAAALLHYGHGVRLYERYYKRLPQALYQAMLEGANPQTRHLSNQKRYLNHPLEPPQLQPESRENLQFHHVRSSSYPHQAIPPGYQRGHKFRFPCSKFASRVSADKFTPAEIQGHLLKTRQRRMWMEWRSG</sequence>
<dbReference type="InterPro" id="IPR011006">
    <property type="entry name" value="CheY-like_superfamily"/>
</dbReference>
<dbReference type="GeneID" id="9099969"/>
<dbReference type="PANTHER" id="PTHR45339:SF1">
    <property type="entry name" value="HYBRID SIGNAL TRANSDUCTION HISTIDINE KINASE J"/>
    <property type="match status" value="1"/>
</dbReference>
<dbReference type="VEuPathDB" id="FungiDB:PAAG_01676"/>
<dbReference type="AlphaFoldDB" id="C1GT31"/>
<evidence type="ECO:0000256" key="3">
    <source>
        <dbReference type="PROSITE-ProRule" id="PRU00169"/>
    </source>
</evidence>
<gene>
    <name evidence="5" type="ORF">PAAG_01676</name>
</gene>
<keyword evidence="6" id="KW-1185">Reference proteome</keyword>
<dbReference type="Pfam" id="PF00072">
    <property type="entry name" value="Response_reg"/>
    <property type="match status" value="1"/>
</dbReference>
<dbReference type="CDD" id="cd17546">
    <property type="entry name" value="REC_hyHK_CKI1_RcsC-like"/>
    <property type="match status" value="1"/>
</dbReference>
<dbReference type="RefSeq" id="XP_015701316.1">
    <property type="nucleotide sequence ID" value="XM_015844408.1"/>
</dbReference>
<dbReference type="eggNOG" id="ENOG502RS45">
    <property type="taxonomic scope" value="Eukaryota"/>
</dbReference>
<dbReference type="SUPFAM" id="SSF52172">
    <property type="entry name" value="CheY-like"/>
    <property type="match status" value="1"/>
</dbReference>
<dbReference type="InterPro" id="IPR001789">
    <property type="entry name" value="Sig_transdc_resp-reg_receiver"/>
</dbReference>
<dbReference type="GO" id="GO:0000160">
    <property type="term" value="P:phosphorelay signal transduction system"/>
    <property type="evidence" value="ECO:0007669"/>
    <property type="project" value="UniProtKB-KW"/>
</dbReference>
<dbReference type="OrthoDB" id="60033at2759"/>
<comment type="caution">
    <text evidence="3">Lacks conserved residue(s) required for the propagation of feature annotation.</text>
</comment>
<proteinExistence type="predicted"/>
<name>C1GT31_PARBA</name>
<dbReference type="KEGG" id="pbl:PAAG_01676"/>
<protein>
    <recommendedName>
        <fullName evidence="4">Response regulatory domain-containing protein</fullName>
    </recommendedName>
</protein>
<dbReference type="PANTHER" id="PTHR45339">
    <property type="entry name" value="HYBRID SIGNAL TRANSDUCTION HISTIDINE KINASE J"/>
    <property type="match status" value="1"/>
</dbReference>
<reference evidence="5 6" key="1">
    <citation type="journal article" date="2011" name="PLoS Genet.">
        <title>Comparative genomic analysis of human fungal pathogens causing paracoccidioidomycosis.</title>
        <authorList>
            <person name="Desjardins C.A."/>
            <person name="Champion M.D."/>
            <person name="Holder J.W."/>
            <person name="Muszewska A."/>
            <person name="Goldberg J."/>
            <person name="Bailao A.M."/>
            <person name="Brigido M.M."/>
            <person name="Ferreira M.E."/>
            <person name="Garcia A.M."/>
            <person name="Grynberg M."/>
            <person name="Gujja S."/>
            <person name="Heiman D.I."/>
            <person name="Henn M.R."/>
            <person name="Kodira C.D."/>
            <person name="Leon-Narvaez H."/>
            <person name="Longo L.V."/>
            <person name="Ma L.J."/>
            <person name="Malavazi I."/>
            <person name="Matsuo A.L."/>
            <person name="Morais F.V."/>
            <person name="Pereira M."/>
            <person name="Rodriguez-Brito S."/>
            <person name="Sakthikumar S."/>
            <person name="Salem-Izacc S.M."/>
            <person name="Sykes S.M."/>
            <person name="Teixeira M.M."/>
            <person name="Vallejo M.C."/>
            <person name="Walter M.E."/>
            <person name="Yandava C."/>
            <person name="Young S."/>
            <person name="Zeng Q."/>
            <person name="Zucker J."/>
            <person name="Felipe M.S."/>
            <person name="Goldman G.H."/>
            <person name="Haas B.J."/>
            <person name="McEwen J.G."/>
            <person name="Nino-Vega G."/>
            <person name="Puccia R."/>
            <person name="San-Blas G."/>
            <person name="Soares C.M."/>
            <person name="Birren B.W."/>
            <person name="Cuomo C.A."/>
        </authorList>
    </citation>
    <scope>NUCLEOTIDE SEQUENCE [LARGE SCALE GENOMIC DNA]</scope>
    <source>
        <strain evidence="6">ATCC MYA-826 / Pb01</strain>
    </source>
</reference>